<dbReference type="SMART" id="SM00730">
    <property type="entry name" value="PSN"/>
    <property type="match status" value="1"/>
</dbReference>
<keyword evidence="5" id="KW-0378">Hydrolase</keyword>
<feature type="transmembrane region" description="Helical" evidence="9">
    <location>
        <begin position="347"/>
        <end position="367"/>
    </location>
</feature>
<feature type="transmembrane region" description="Helical" evidence="9">
    <location>
        <begin position="489"/>
        <end position="506"/>
    </location>
</feature>
<feature type="compositionally biased region" description="Low complexity" evidence="8">
    <location>
        <begin position="154"/>
        <end position="175"/>
    </location>
</feature>
<evidence type="ECO:0000313" key="12">
    <source>
        <dbReference type="Proteomes" id="UP001474421"/>
    </source>
</evidence>
<feature type="compositionally biased region" description="Polar residues" evidence="8">
    <location>
        <begin position="58"/>
        <end position="70"/>
    </location>
</feature>
<feature type="transmembrane region" description="Helical" evidence="9">
    <location>
        <begin position="599"/>
        <end position="617"/>
    </location>
</feature>
<gene>
    <name evidence="11" type="ORF">NXF25_015662</name>
</gene>
<dbReference type="Pfam" id="PF04258">
    <property type="entry name" value="Peptidase_A22B"/>
    <property type="match status" value="1"/>
</dbReference>
<feature type="transmembrane region" description="Helical" evidence="9">
    <location>
        <begin position="658"/>
        <end position="676"/>
    </location>
</feature>
<evidence type="ECO:0000256" key="7">
    <source>
        <dbReference type="ARBA" id="ARBA00023136"/>
    </source>
</evidence>
<feature type="region of interest" description="Disordered" evidence="8">
    <location>
        <begin position="117"/>
        <end position="178"/>
    </location>
</feature>
<dbReference type="GO" id="GO:0030660">
    <property type="term" value="C:Golgi-associated vesicle membrane"/>
    <property type="evidence" value="ECO:0007669"/>
    <property type="project" value="TreeGrafter"/>
</dbReference>
<feature type="transmembrane region" description="Helical" evidence="9">
    <location>
        <begin position="629"/>
        <end position="652"/>
    </location>
</feature>
<dbReference type="Gene3D" id="3.50.30.30">
    <property type="match status" value="1"/>
</dbReference>
<reference evidence="11 12" key="1">
    <citation type="journal article" date="2024" name="Proc. Natl. Acad. Sci. U.S.A.">
        <title>The genetic regulatory architecture and epigenomic basis for age-related changes in rattlesnake venom.</title>
        <authorList>
            <person name="Hogan M.P."/>
            <person name="Holding M.L."/>
            <person name="Nystrom G.S."/>
            <person name="Colston T.J."/>
            <person name="Bartlett D.A."/>
            <person name="Mason A.J."/>
            <person name="Ellsworth S.A."/>
            <person name="Rautsaw R.M."/>
            <person name="Lawrence K.C."/>
            <person name="Strickland J.L."/>
            <person name="He B."/>
            <person name="Fraser P."/>
            <person name="Margres M.J."/>
            <person name="Gilbert D.M."/>
            <person name="Gibbs H.L."/>
            <person name="Parkinson C.L."/>
            <person name="Rokyta D.R."/>
        </authorList>
    </citation>
    <scope>NUCLEOTIDE SEQUENCE [LARGE SCALE GENOMIC DNA]</scope>
    <source>
        <strain evidence="11">DRR0105</strain>
    </source>
</reference>
<evidence type="ECO:0000256" key="9">
    <source>
        <dbReference type="SAM" id="Phobius"/>
    </source>
</evidence>
<feature type="transmembrane region" description="Helical" evidence="9">
    <location>
        <begin position="466"/>
        <end position="483"/>
    </location>
</feature>
<dbReference type="PANTHER" id="PTHR12174">
    <property type="entry name" value="SIGNAL PEPTIDE PEPTIDASE"/>
    <property type="match status" value="1"/>
</dbReference>
<dbReference type="GO" id="GO:0098554">
    <property type="term" value="C:cytoplasmic side of endoplasmic reticulum membrane"/>
    <property type="evidence" value="ECO:0007669"/>
    <property type="project" value="TreeGrafter"/>
</dbReference>
<dbReference type="AlphaFoldDB" id="A0AAW1AWV3"/>
<dbReference type="GO" id="GO:0098553">
    <property type="term" value="C:lumenal side of endoplasmic reticulum membrane"/>
    <property type="evidence" value="ECO:0007669"/>
    <property type="project" value="TreeGrafter"/>
</dbReference>
<feature type="transmembrane region" description="Helical" evidence="9">
    <location>
        <begin position="424"/>
        <end position="445"/>
    </location>
</feature>
<evidence type="ECO:0000256" key="5">
    <source>
        <dbReference type="ARBA" id="ARBA00022801"/>
    </source>
</evidence>
<dbReference type="GO" id="GO:0033619">
    <property type="term" value="P:membrane protein proteolysis"/>
    <property type="evidence" value="ECO:0007669"/>
    <property type="project" value="TreeGrafter"/>
</dbReference>
<dbReference type="InterPro" id="IPR003137">
    <property type="entry name" value="PA_domain"/>
</dbReference>
<feature type="compositionally biased region" description="Basic residues" evidence="8">
    <location>
        <begin position="143"/>
        <end position="152"/>
    </location>
</feature>
<proteinExistence type="inferred from homology"/>
<comment type="caution">
    <text evidence="11">The sequence shown here is derived from an EMBL/GenBank/DDBJ whole genome shotgun (WGS) entry which is preliminary data.</text>
</comment>
<evidence type="ECO:0000256" key="3">
    <source>
        <dbReference type="ARBA" id="ARBA00006859"/>
    </source>
</evidence>
<evidence type="ECO:0000256" key="6">
    <source>
        <dbReference type="ARBA" id="ARBA00022989"/>
    </source>
</evidence>
<evidence type="ECO:0000256" key="4">
    <source>
        <dbReference type="ARBA" id="ARBA00022692"/>
    </source>
</evidence>
<evidence type="ECO:0000256" key="2">
    <source>
        <dbReference type="ARBA" id="ARBA00004366"/>
    </source>
</evidence>
<keyword evidence="12" id="KW-1185">Reference proteome</keyword>
<evidence type="ECO:0000313" key="11">
    <source>
        <dbReference type="EMBL" id="KAK9393999.1"/>
    </source>
</evidence>
<comment type="similarity">
    <text evidence="3">Belongs to the peptidase A22B family.</text>
</comment>
<sequence>MTEFLVCFSCCIGDQPQTKRLDRRMIGEPKNFVHITHFGAKEMASNPPPVGHIQEQMNSKGGYSNNSMTPSLRVGRKPPGTFAERLAREKRSPPPLPPPPLPLLRAGFFRRPLCRLCPGGKPAQKRRRSPGRAEAPAAAPERRRARQRRKRQQQPEPAGRRLTAGRRAAGAAWKPGAGGGSMGAARLLRAALWALLLPLISAQGGVLHAVQIDSPYLTKDYCIYYNSTWTSLPDSLSTIAYARLEILTPRMLCSPSEVTQDIRNKAVVVKRGNCTFLEKAEIAQRFGAKLLLVASETSIRSPGGNKTQNLTIPIALVRDTDIKDLEQSLGRNVNVGLYSPPQPFFDYSMVIIFLIAMFCVSLGGYWSGRAELEKLKRGPNPGSNDSLSDEETLTLTPLTVVIFVSFCCIMLVLMYFFYKWLVYVVISIFCIASVSSMYCCLSALLKKVPYGQCRFPCWNRALEVRLVFLFLFCVALSVTWAVFRNEESWAWILQNILGISFCLNFIKTLKMPNFKSCVILLGLLLLYDVFFVFITPYITKSGESIMVEVALGPLESSEKNDGNLMDASAEQSAPHEKLPVVFKVPRLDLSPAVLCMRPFSLLGFGDVVIPGLLVAYCNRFDVQTSSSSVYFIFCTIAYGVGMVLTFVCLVLMGKAQPALLYLVPCTLIPCVLIALYRKEMKKFWNGNSYQVMNSASNEENATQAPQHHEGQ</sequence>
<feature type="region of interest" description="Disordered" evidence="8">
    <location>
        <begin position="58"/>
        <end position="79"/>
    </location>
</feature>
<feature type="transmembrane region" description="Helical" evidence="9">
    <location>
        <begin position="518"/>
        <end position="538"/>
    </location>
</feature>
<dbReference type="GO" id="GO:0042500">
    <property type="term" value="F:aspartic endopeptidase activity, intramembrane cleaving"/>
    <property type="evidence" value="ECO:0007669"/>
    <property type="project" value="InterPro"/>
</dbReference>
<keyword evidence="7 9" id="KW-0472">Membrane</keyword>
<keyword evidence="4 9" id="KW-0812">Transmembrane</keyword>
<feature type="domain" description="CRIB" evidence="10">
    <location>
        <begin position="26"/>
        <end position="39"/>
    </location>
</feature>
<dbReference type="InterPro" id="IPR000095">
    <property type="entry name" value="CRIB_dom"/>
</dbReference>
<accession>A0AAW1AWV3</accession>
<dbReference type="GO" id="GO:0005765">
    <property type="term" value="C:lysosomal membrane"/>
    <property type="evidence" value="ECO:0007669"/>
    <property type="project" value="TreeGrafter"/>
</dbReference>
<dbReference type="PANTHER" id="PTHR12174:SF34">
    <property type="entry name" value="SIGNAL PEPTIDE PEPTIDASE-LIKE 2A"/>
    <property type="match status" value="1"/>
</dbReference>
<evidence type="ECO:0000259" key="10">
    <source>
        <dbReference type="PROSITE" id="PS50108"/>
    </source>
</evidence>
<dbReference type="PROSITE" id="PS50108">
    <property type="entry name" value="CRIB"/>
    <property type="match status" value="1"/>
</dbReference>
<dbReference type="InterPro" id="IPR007369">
    <property type="entry name" value="Peptidase_A22B_SPP"/>
</dbReference>
<evidence type="ECO:0000256" key="8">
    <source>
        <dbReference type="SAM" id="MobiDB-lite"/>
    </source>
</evidence>
<keyword evidence="6 9" id="KW-1133">Transmembrane helix</keyword>
<dbReference type="InterPro" id="IPR006639">
    <property type="entry name" value="Preselin/SPP"/>
</dbReference>
<feature type="transmembrane region" description="Helical" evidence="9">
    <location>
        <begin position="398"/>
        <end position="418"/>
    </location>
</feature>
<dbReference type="EMBL" id="JAOTOJ010000012">
    <property type="protein sequence ID" value="KAK9393999.1"/>
    <property type="molecule type" value="Genomic_DNA"/>
</dbReference>
<name>A0AAW1AWV3_CROAD</name>
<evidence type="ECO:0000256" key="1">
    <source>
        <dbReference type="ARBA" id="ARBA00004127"/>
    </source>
</evidence>
<dbReference type="Pfam" id="PF02225">
    <property type="entry name" value="PA"/>
    <property type="match status" value="1"/>
</dbReference>
<dbReference type="Proteomes" id="UP001474421">
    <property type="component" value="Unassembled WGS sequence"/>
</dbReference>
<protein>
    <submittedName>
        <fullName evidence="11">Signal peptide peptidase-like 2A</fullName>
    </submittedName>
</protein>
<organism evidence="11 12">
    <name type="scientific">Crotalus adamanteus</name>
    <name type="common">Eastern diamondback rattlesnake</name>
    <dbReference type="NCBI Taxonomy" id="8729"/>
    <lineage>
        <taxon>Eukaryota</taxon>
        <taxon>Metazoa</taxon>
        <taxon>Chordata</taxon>
        <taxon>Craniata</taxon>
        <taxon>Vertebrata</taxon>
        <taxon>Euteleostomi</taxon>
        <taxon>Lepidosauria</taxon>
        <taxon>Squamata</taxon>
        <taxon>Bifurcata</taxon>
        <taxon>Unidentata</taxon>
        <taxon>Episquamata</taxon>
        <taxon>Toxicofera</taxon>
        <taxon>Serpentes</taxon>
        <taxon>Colubroidea</taxon>
        <taxon>Viperidae</taxon>
        <taxon>Crotalinae</taxon>
        <taxon>Crotalus</taxon>
    </lineage>
</organism>
<comment type="subcellular location">
    <subcellularLocation>
        <location evidence="1">Endomembrane system</location>
        <topology evidence="1">Multi-pass membrane protein</topology>
    </subcellularLocation>
    <subcellularLocation>
        <location evidence="2">Membrane</location>
        <topology evidence="2">Multi-pass membrane protein</topology>
        <orientation evidence="2">Lumenal side</orientation>
    </subcellularLocation>
</comment>